<feature type="binding site" evidence="7">
    <location>
        <position position="139"/>
    </location>
    <ligand>
        <name>Zn(2+)</name>
        <dbReference type="ChEBI" id="CHEBI:29105"/>
    </ligand>
</feature>
<comment type="cofactor">
    <cofactor evidence="7">
        <name>Zn(2+)</name>
        <dbReference type="ChEBI" id="CHEBI:29105"/>
    </cofactor>
    <text evidence="7">Binds 1 zinc ion per subunit.</text>
</comment>
<keyword evidence="10" id="KW-1185">Reference proteome</keyword>
<dbReference type="SUPFAM" id="SSF46785">
    <property type="entry name" value="Winged helix' DNA-binding domain"/>
    <property type="match status" value="1"/>
</dbReference>
<dbReference type="Gene3D" id="1.10.10.10">
    <property type="entry name" value="Winged helix-like DNA-binding domain superfamily/Winged helix DNA-binding domain"/>
    <property type="match status" value="1"/>
</dbReference>
<reference evidence="9 10" key="1">
    <citation type="submission" date="2018-08" db="EMBL/GenBank/DDBJ databases">
        <title>Murine metabolic-syndrome-specific gut microbial biobank.</title>
        <authorList>
            <person name="Liu C."/>
        </authorList>
    </citation>
    <scope>NUCLEOTIDE SEQUENCE [LARGE SCALE GENOMIC DNA]</scope>
    <source>
        <strain evidence="9 10">28</strain>
    </source>
</reference>
<dbReference type="InterPro" id="IPR036388">
    <property type="entry name" value="WH-like_DNA-bd_sf"/>
</dbReference>
<keyword evidence="7" id="KW-0479">Metal-binding</keyword>
<evidence type="ECO:0000256" key="3">
    <source>
        <dbReference type="ARBA" id="ARBA00022833"/>
    </source>
</evidence>
<dbReference type="Gene3D" id="3.30.1490.190">
    <property type="match status" value="1"/>
</dbReference>
<evidence type="ECO:0000313" key="10">
    <source>
        <dbReference type="Proteomes" id="UP000446866"/>
    </source>
</evidence>
<feature type="binding site" evidence="7">
    <location>
        <position position="99"/>
    </location>
    <ligand>
        <name>Zn(2+)</name>
        <dbReference type="ChEBI" id="CHEBI:29105"/>
    </ligand>
</feature>
<dbReference type="InterPro" id="IPR036390">
    <property type="entry name" value="WH_DNA-bd_sf"/>
</dbReference>
<dbReference type="Pfam" id="PF01475">
    <property type="entry name" value="FUR"/>
    <property type="match status" value="1"/>
</dbReference>
<sequence>MTRRSGLEYKTGGRAGILSYLKESGQRPVSVSEIHAHMQSENHPVNVTTIYRYLEKLEADGNLIKYMPQANGESTKATYQYVERTHKCDEHLHLKCVACGVVEHLDCHFMEEIASHVAKDHGFQLQCKNSVIYGFCAGCRREKAVIEK</sequence>
<evidence type="ECO:0000313" key="9">
    <source>
        <dbReference type="EMBL" id="NBH61293.1"/>
    </source>
</evidence>
<feature type="binding site" evidence="8">
    <location>
        <position position="111"/>
    </location>
    <ligand>
        <name>Fe cation</name>
        <dbReference type="ChEBI" id="CHEBI:24875"/>
    </ligand>
</feature>
<name>A0A845QKK8_9FIRM</name>
<evidence type="ECO:0000256" key="6">
    <source>
        <dbReference type="ARBA" id="ARBA00023163"/>
    </source>
</evidence>
<keyword evidence="3 7" id="KW-0862">Zinc</keyword>
<feature type="binding site" evidence="7">
    <location>
        <position position="136"/>
    </location>
    <ligand>
        <name>Zn(2+)</name>
        <dbReference type="ChEBI" id="CHEBI:29105"/>
    </ligand>
</feature>
<keyword evidence="8" id="KW-0408">Iron</keyword>
<dbReference type="GO" id="GO:0045892">
    <property type="term" value="P:negative regulation of DNA-templated transcription"/>
    <property type="evidence" value="ECO:0007669"/>
    <property type="project" value="TreeGrafter"/>
</dbReference>
<evidence type="ECO:0000256" key="2">
    <source>
        <dbReference type="ARBA" id="ARBA00022491"/>
    </source>
</evidence>
<gene>
    <name evidence="9" type="ORF">D0435_06465</name>
</gene>
<keyword evidence="2" id="KW-0678">Repressor</keyword>
<evidence type="ECO:0000256" key="4">
    <source>
        <dbReference type="ARBA" id="ARBA00023015"/>
    </source>
</evidence>
<dbReference type="GO" id="GO:1900376">
    <property type="term" value="P:regulation of secondary metabolite biosynthetic process"/>
    <property type="evidence" value="ECO:0007669"/>
    <property type="project" value="TreeGrafter"/>
</dbReference>
<proteinExistence type="inferred from homology"/>
<evidence type="ECO:0000256" key="7">
    <source>
        <dbReference type="PIRSR" id="PIRSR602481-1"/>
    </source>
</evidence>
<dbReference type="GO" id="GO:0003700">
    <property type="term" value="F:DNA-binding transcription factor activity"/>
    <property type="evidence" value="ECO:0007669"/>
    <property type="project" value="InterPro"/>
</dbReference>
<protein>
    <submittedName>
        <fullName evidence="9">Transcriptional repressor</fullName>
    </submittedName>
</protein>
<dbReference type="InterPro" id="IPR043135">
    <property type="entry name" value="Fur_C"/>
</dbReference>
<comment type="cofactor">
    <cofactor evidence="8">
        <name>Mn(2+)</name>
        <dbReference type="ChEBI" id="CHEBI:29035"/>
    </cofactor>
    <cofactor evidence="8">
        <name>Fe(2+)</name>
        <dbReference type="ChEBI" id="CHEBI:29033"/>
    </cofactor>
    <text evidence="8">Binds 1 Mn(2+) or Fe(2+) ion per subunit.</text>
</comment>
<dbReference type="GO" id="GO:0008270">
    <property type="term" value="F:zinc ion binding"/>
    <property type="evidence" value="ECO:0007669"/>
    <property type="project" value="TreeGrafter"/>
</dbReference>
<comment type="similarity">
    <text evidence="1">Belongs to the Fur family.</text>
</comment>
<evidence type="ECO:0000256" key="1">
    <source>
        <dbReference type="ARBA" id="ARBA00007957"/>
    </source>
</evidence>
<dbReference type="EMBL" id="QXWK01000010">
    <property type="protein sequence ID" value="NBH61293.1"/>
    <property type="molecule type" value="Genomic_DNA"/>
</dbReference>
<dbReference type="GO" id="GO:0000976">
    <property type="term" value="F:transcription cis-regulatory region binding"/>
    <property type="evidence" value="ECO:0007669"/>
    <property type="project" value="TreeGrafter"/>
</dbReference>
<keyword evidence="5" id="KW-0238">DNA-binding</keyword>
<evidence type="ECO:0000256" key="8">
    <source>
        <dbReference type="PIRSR" id="PIRSR602481-2"/>
    </source>
</evidence>
<accession>A0A845QKK8</accession>
<dbReference type="PANTHER" id="PTHR33202">
    <property type="entry name" value="ZINC UPTAKE REGULATION PROTEIN"/>
    <property type="match status" value="1"/>
</dbReference>
<evidence type="ECO:0000256" key="5">
    <source>
        <dbReference type="ARBA" id="ARBA00023125"/>
    </source>
</evidence>
<organism evidence="9 10">
    <name type="scientific">Anaerotruncus colihominis</name>
    <dbReference type="NCBI Taxonomy" id="169435"/>
    <lineage>
        <taxon>Bacteria</taxon>
        <taxon>Bacillati</taxon>
        <taxon>Bacillota</taxon>
        <taxon>Clostridia</taxon>
        <taxon>Eubacteriales</taxon>
        <taxon>Oscillospiraceae</taxon>
        <taxon>Anaerotruncus</taxon>
    </lineage>
</organism>
<feature type="binding site" evidence="7">
    <location>
        <position position="96"/>
    </location>
    <ligand>
        <name>Zn(2+)</name>
        <dbReference type="ChEBI" id="CHEBI:29105"/>
    </ligand>
</feature>
<keyword evidence="6" id="KW-0804">Transcription</keyword>
<dbReference type="Proteomes" id="UP000446866">
    <property type="component" value="Unassembled WGS sequence"/>
</dbReference>
<dbReference type="PANTHER" id="PTHR33202:SF19">
    <property type="entry name" value="FERRIC UPTAKE REGULATION PROTEIN"/>
    <property type="match status" value="1"/>
</dbReference>
<comment type="caution">
    <text evidence="9">The sequence shown here is derived from an EMBL/GenBank/DDBJ whole genome shotgun (WGS) entry which is preliminary data.</text>
</comment>
<dbReference type="AlphaFoldDB" id="A0A845QKK8"/>
<keyword evidence="4" id="KW-0805">Transcription regulation</keyword>
<dbReference type="InterPro" id="IPR002481">
    <property type="entry name" value="FUR"/>
</dbReference>